<evidence type="ECO:0000313" key="7">
    <source>
        <dbReference type="Proteomes" id="UP000663853"/>
    </source>
</evidence>
<proteinExistence type="predicted"/>
<dbReference type="SUPFAM" id="SSF52540">
    <property type="entry name" value="P-loop containing nucleoside triphosphate hydrolases"/>
    <property type="match status" value="1"/>
</dbReference>
<dbReference type="Gene3D" id="2.130.10.10">
    <property type="entry name" value="YVTN repeat-like/Quinoprotein amine dehydrogenase"/>
    <property type="match status" value="3"/>
</dbReference>
<evidence type="ECO:0000256" key="2">
    <source>
        <dbReference type="ARBA" id="ARBA00022737"/>
    </source>
</evidence>
<dbReference type="PRINTS" id="PR00320">
    <property type="entry name" value="GPROTEINBRPT"/>
</dbReference>
<dbReference type="InterPro" id="IPR027417">
    <property type="entry name" value="P-loop_NTPase"/>
</dbReference>
<reference evidence="6" key="1">
    <citation type="submission" date="2021-01" db="EMBL/GenBank/DDBJ databases">
        <authorList>
            <person name="Kaushik A."/>
        </authorList>
    </citation>
    <scope>NUCLEOTIDE SEQUENCE</scope>
    <source>
        <strain evidence="6">AG6-10EEA</strain>
    </source>
</reference>
<feature type="repeat" description="WD" evidence="3">
    <location>
        <begin position="947"/>
        <end position="988"/>
    </location>
</feature>
<keyword evidence="2" id="KW-0677">Repeat</keyword>
<dbReference type="GO" id="GO:1990234">
    <property type="term" value="C:transferase complex"/>
    <property type="evidence" value="ECO:0007669"/>
    <property type="project" value="UniProtKB-ARBA"/>
</dbReference>
<dbReference type="Proteomes" id="UP000663853">
    <property type="component" value="Unassembled WGS sequence"/>
</dbReference>
<gene>
    <name evidence="6" type="ORF">RDB_LOCUS23964</name>
</gene>
<dbReference type="InterPro" id="IPR015943">
    <property type="entry name" value="WD40/YVTN_repeat-like_dom_sf"/>
</dbReference>
<dbReference type="InterPro" id="IPR020472">
    <property type="entry name" value="WD40_PAC1"/>
</dbReference>
<feature type="repeat" description="WD" evidence="3">
    <location>
        <begin position="774"/>
        <end position="815"/>
    </location>
</feature>
<dbReference type="InterPro" id="IPR036322">
    <property type="entry name" value="WD40_repeat_dom_sf"/>
</dbReference>
<dbReference type="PROSITE" id="PS50082">
    <property type="entry name" value="WD_REPEATS_2"/>
    <property type="match status" value="6"/>
</dbReference>
<dbReference type="PANTHER" id="PTHR22847">
    <property type="entry name" value="WD40 REPEAT PROTEIN"/>
    <property type="match status" value="1"/>
</dbReference>
<dbReference type="SMART" id="SM00320">
    <property type="entry name" value="WD40"/>
    <property type="match status" value="8"/>
</dbReference>
<feature type="domain" description="Nephrocystin 3-like N-terminal" evidence="5">
    <location>
        <begin position="178"/>
        <end position="344"/>
    </location>
</feature>
<evidence type="ECO:0000313" key="6">
    <source>
        <dbReference type="EMBL" id="CAE6431136.1"/>
    </source>
</evidence>
<dbReference type="EMBL" id="CAJMXA010000447">
    <property type="protein sequence ID" value="CAE6431136.1"/>
    <property type="molecule type" value="Genomic_DNA"/>
</dbReference>
<dbReference type="PROSITE" id="PS50294">
    <property type="entry name" value="WD_REPEATS_REGION"/>
    <property type="match status" value="6"/>
</dbReference>
<feature type="transmembrane region" description="Helical" evidence="4">
    <location>
        <begin position="1142"/>
        <end position="1159"/>
    </location>
</feature>
<comment type="caution">
    <text evidence="6">The sequence shown here is derived from an EMBL/GenBank/DDBJ whole genome shotgun (WGS) entry which is preliminary data.</text>
</comment>
<protein>
    <recommendedName>
        <fullName evidence="5">Nephrocystin 3-like N-terminal domain-containing protein</fullName>
    </recommendedName>
</protein>
<evidence type="ECO:0000256" key="1">
    <source>
        <dbReference type="ARBA" id="ARBA00022574"/>
    </source>
</evidence>
<dbReference type="InterPro" id="IPR056884">
    <property type="entry name" value="NPHP3-like_N"/>
</dbReference>
<name>A0A8H2XUN6_9AGAM</name>
<dbReference type="Pfam" id="PF00400">
    <property type="entry name" value="WD40"/>
    <property type="match status" value="7"/>
</dbReference>
<dbReference type="OrthoDB" id="3264850at2759"/>
<dbReference type="Gene3D" id="3.40.50.300">
    <property type="entry name" value="P-loop containing nucleotide triphosphate hydrolases"/>
    <property type="match status" value="1"/>
</dbReference>
<dbReference type="CDD" id="cd00200">
    <property type="entry name" value="WD40"/>
    <property type="match status" value="1"/>
</dbReference>
<dbReference type="Pfam" id="PF24883">
    <property type="entry name" value="NPHP3_N"/>
    <property type="match status" value="1"/>
</dbReference>
<feature type="repeat" description="WD" evidence="3">
    <location>
        <begin position="817"/>
        <end position="858"/>
    </location>
</feature>
<keyword evidence="4" id="KW-0812">Transmembrane</keyword>
<dbReference type="InterPro" id="IPR001680">
    <property type="entry name" value="WD40_rpt"/>
</dbReference>
<organism evidence="6 7">
    <name type="scientific">Rhizoctonia solani</name>
    <dbReference type="NCBI Taxonomy" id="456999"/>
    <lineage>
        <taxon>Eukaryota</taxon>
        <taxon>Fungi</taxon>
        <taxon>Dikarya</taxon>
        <taxon>Basidiomycota</taxon>
        <taxon>Agaricomycotina</taxon>
        <taxon>Agaricomycetes</taxon>
        <taxon>Cantharellales</taxon>
        <taxon>Ceratobasidiaceae</taxon>
        <taxon>Rhizoctonia</taxon>
    </lineage>
</organism>
<keyword evidence="1 3" id="KW-0853">WD repeat</keyword>
<keyword evidence="4" id="KW-0472">Membrane</keyword>
<keyword evidence="4" id="KW-1133">Transmembrane helix</keyword>
<evidence type="ECO:0000256" key="3">
    <source>
        <dbReference type="PROSITE-ProRule" id="PRU00221"/>
    </source>
</evidence>
<feature type="repeat" description="WD" evidence="3">
    <location>
        <begin position="1033"/>
        <end position="1074"/>
    </location>
</feature>
<dbReference type="PROSITE" id="PS00678">
    <property type="entry name" value="WD_REPEATS_1"/>
    <property type="match status" value="2"/>
</dbReference>
<feature type="repeat" description="WD" evidence="3">
    <location>
        <begin position="990"/>
        <end position="1031"/>
    </location>
</feature>
<feature type="transmembrane region" description="Helical" evidence="4">
    <location>
        <begin position="1179"/>
        <end position="1198"/>
    </location>
</feature>
<sequence length="1304" mass="143288">MSTTLNDPPSECDLGANTVGVDSACPTSPAVNSSPRDSRLKRWTNLSVLRKLLDKGAGSFGPLKATVTDLAECIGKDIDRELQVVQSKLNRDRLGRLREASEDLDDIWRCYNRIRDHLQRVSLNADISMWKIVDELATDNRLRGLLPAMSACYNSAQATELKRGSCTKGTRIDVLGQMVDWIEASIPGSVYWMSGMAGTGKTTISCSLCKDLEASGRLAASFFCSRVLPECRDVSRIIPSIAYQLARFSHPFRFALSSILGKNPDAHTCLPDLQFDTLIVQTFLHVMKGSPSDSYLVKDTLPENLVVVIDALDECEHKKSTSQILDLLLTKSADLPIKFIVSSRPESEIRDQMTQQHVTDKSRMVLHELDRHTVQMDIKTYLKSSLAQMQLSEKEIAALVERAGVLFIHAATVVRYISYDNFRGNSRIRLKNVLNASSAPKKDKEIDELYTTVLQAALDNPELEDSEKDDIRQVLHAIICAKEPLTVPAFSSLLKMNDVDRVHAALRSLWSVLHISGASELVTTLHASFPEYMLDSSRSGRYYCDPAVINGTLTLGCFDCFRNMRPQFNICGLESSFIRDDQVHGLKERVKYIITTEAFYAARYWAEHLQSAAGSSELMQELEEFLSVRLLLWMEIMNLKRSADAMTKAIQLAGVKSMEYPDVIRSLILDACWFTASFAQSPVSNSTPHIYVSMLPFWPESNPVAKHYAGRTRGMIRVNGTAMAQRHVPLATWDFDSATHSPTFSPDGTQIAVGVGLNILLLNAPTGLQMHPPLKGHSDIVLSVQFSPDGTRIVSGSFDKTIRVWSAQTGKAVLGPLKGYTDWVYSVAFSPDGSRIVSGSSDQTICIWDAYSGQHLLGPLTGHNCQIENVKYSPDGRYIISSGWSSSIVVWDSNSGEILKMLCGNERTEAFYSVDISPDSLCIAYGSGTGKMYIEDIKTEQLVLGPINTTGDRVCSISFSHDGRWLGSGSSNGTVYIWDTTSSAPSLIWLEGHSKDISSINFSPNGAYLISGSDDHTLRLRDTQSIKTAPNLFHGHTASVISVDISSDGTRIVSGSKDGSICVWDTESGETVAIIPKTTFVRVKWPNYESESGEEIAQILRVSFSPDATRIIANTNHGPFAFDSRNGAPCCLYADHIHSPNLLFLFMVLGFGTLGVSLTESDLESNLKSWHSFAVDSMLLSYAAIILAKILVSSIEALQMDFGLKTPANALHALIIQAVIILVTGVRVFGDAILGPVDIYSPHISCAELSPDGSQIVSGSTDDIIRVHDAHTNRLTLVIRLPSLGNGRPGLRCTAPTLGNYWST</sequence>
<evidence type="ECO:0000256" key="4">
    <source>
        <dbReference type="SAM" id="Phobius"/>
    </source>
</evidence>
<evidence type="ECO:0000259" key="5">
    <source>
        <dbReference type="Pfam" id="PF24883"/>
    </source>
</evidence>
<feature type="repeat" description="WD" evidence="3">
    <location>
        <begin position="860"/>
        <end position="901"/>
    </location>
</feature>
<feature type="transmembrane region" description="Helical" evidence="4">
    <location>
        <begin position="1210"/>
        <end position="1230"/>
    </location>
</feature>
<accession>A0A8H2XUN6</accession>
<dbReference type="InterPro" id="IPR019775">
    <property type="entry name" value="WD40_repeat_CS"/>
</dbReference>
<dbReference type="PANTHER" id="PTHR22847:SF637">
    <property type="entry name" value="WD REPEAT DOMAIN 5B"/>
    <property type="match status" value="1"/>
</dbReference>
<dbReference type="SUPFAM" id="SSF50978">
    <property type="entry name" value="WD40 repeat-like"/>
    <property type="match status" value="2"/>
</dbReference>